<keyword evidence="2" id="KW-0812">Transmembrane</keyword>
<dbReference type="AlphaFoldDB" id="A0A2T7PCA5"/>
<feature type="compositionally biased region" description="Pro residues" evidence="1">
    <location>
        <begin position="45"/>
        <end position="63"/>
    </location>
</feature>
<keyword evidence="2" id="KW-0472">Membrane</keyword>
<keyword evidence="4" id="KW-1185">Reference proteome</keyword>
<proteinExistence type="predicted"/>
<evidence type="ECO:0000256" key="1">
    <source>
        <dbReference type="SAM" id="MobiDB-lite"/>
    </source>
</evidence>
<feature type="transmembrane region" description="Helical" evidence="2">
    <location>
        <begin position="18"/>
        <end position="37"/>
    </location>
</feature>
<comment type="caution">
    <text evidence="3">The sequence shown here is derived from an EMBL/GenBank/DDBJ whole genome shotgun (WGS) entry which is preliminary data.</text>
</comment>
<evidence type="ECO:0000256" key="2">
    <source>
        <dbReference type="SAM" id="Phobius"/>
    </source>
</evidence>
<sequence>MVNTTLEAPYYLGCVSPLLRAIVFSPVFTCSLVCLLYRHDHRDSPPPQPPAPEPEPEPPPPPPPHHHHTTTTTTSTTVCVDLSADPSYHHRHSCHDNSVHYLLLDLSTLFLQQLPTKTKD</sequence>
<keyword evidence="2" id="KW-1133">Transmembrane helix</keyword>
<name>A0A2T7PCA5_POMCA</name>
<protein>
    <submittedName>
        <fullName evidence="3">Uncharacterized protein</fullName>
    </submittedName>
</protein>
<gene>
    <name evidence="3" type="ORF">C0Q70_10323</name>
</gene>
<reference evidence="3 4" key="1">
    <citation type="submission" date="2018-04" db="EMBL/GenBank/DDBJ databases">
        <title>The genome of golden apple snail Pomacea canaliculata provides insight into stress tolerance and invasive adaptation.</title>
        <authorList>
            <person name="Liu C."/>
            <person name="Liu B."/>
            <person name="Ren Y."/>
            <person name="Zhang Y."/>
            <person name="Wang H."/>
            <person name="Li S."/>
            <person name="Jiang F."/>
            <person name="Yin L."/>
            <person name="Zhang G."/>
            <person name="Qian W."/>
            <person name="Fan W."/>
        </authorList>
    </citation>
    <scope>NUCLEOTIDE SEQUENCE [LARGE SCALE GENOMIC DNA]</scope>
    <source>
        <strain evidence="3">SZHN2017</strain>
        <tissue evidence="3">Muscle</tissue>
    </source>
</reference>
<feature type="region of interest" description="Disordered" evidence="1">
    <location>
        <begin position="41"/>
        <end position="76"/>
    </location>
</feature>
<organism evidence="3 4">
    <name type="scientific">Pomacea canaliculata</name>
    <name type="common">Golden apple snail</name>
    <dbReference type="NCBI Taxonomy" id="400727"/>
    <lineage>
        <taxon>Eukaryota</taxon>
        <taxon>Metazoa</taxon>
        <taxon>Spiralia</taxon>
        <taxon>Lophotrochozoa</taxon>
        <taxon>Mollusca</taxon>
        <taxon>Gastropoda</taxon>
        <taxon>Caenogastropoda</taxon>
        <taxon>Architaenioglossa</taxon>
        <taxon>Ampullarioidea</taxon>
        <taxon>Ampullariidae</taxon>
        <taxon>Pomacea</taxon>
    </lineage>
</organism>
<evidence type="ECO:0000313" key="4">
    <source>
        <dbReference type="Proteomes" id="UP000245119"/>
    </source>
</evidence>
<dbReference type="EMBL" id="PZQS01000005">
    <property type="protein sequence ID" value="PVD31046.1"/>
    <property type="molecule type" value="Genomic_DNA"/>
</dbReference>
<evidence type="ECO:0000313" key="3">
    <source>
        <dbReference type="EMBL" id="PVD31046.1"/>
    </source>
</evidence>
<accession>A0A2T7PCA5</accession>
<dbReference type="Proteomes" id="UP000245119">
    <property type="component" value="Linkage Group LG5"/>
</dbReference>